<evidence type="ECO:0000256" key="3">
    <source>
        <dbReference type="ARBA" id="ARBA00023015"/>
    </source>
</evidence>
<organism evidence="8 9">
    <name type="scientific">Oncorhynchus kisutch</name>
    <name type="common">Coho salmon</name>
    <name type="synonym">Salmo kisutch</name>
    <dbReference type="NCBI Taxonomy" id="8019"/>
    <lineage>
        <taxon>Eukaryota</taxon>
        <taxon>Metazoa</taxon>
        <taxon>Chordata</taxon>
        <taxon>Craniata</taxon>
        <taxon>Vertebrata</taxon>
        <taxon>Euteleostomi</taxon>
        <taxon>Actinopterygii</taxon>
        <taxon>Neopterygii</taxon>
        <taxon>Teleostei</taxon>
        <taxon>Protacanthopterygii</taxon>
        <taxon>Salmoniformes</taxon>
        <taxon>Salmonidae</taxon>
        <taxon>Salmoninae</taxon>
        <taxon>Oncorhynchus</taxon>
    </lineage>
</organism>
<dbReference type="Proteomes" id="UP000694557">
    <property type="component" value="Unassembled WGS sequence"/>
</dbReference>
<dbReference type="InterPro" id="IPR003196">
    <property type="entry name" value="TFIIF_beta"/>
</dbReference>
<keyword evidence="4" id="KW-0238">DNA-binding</keyword>
<evidence type="ECO:0000313" key="8">
    <source>
        <dbReference type="Ensembl" id="ENSOKIP00005064306.1"/>
    </source>
</evidence>
<dbReference type="GO" id="GO:0003677">
    <property type="term" value="F:DNA binding"/>
    <property type="evidence" value="ECO:0007669"/>
    <property type="project" value="UniProtKB-KW"/>
</dbReference>
<reference evidence="8" key="1">
    <citation type="submission" date="2025-08" db="UniProtKB">
        <authorList>
            <consortium name="Ensembl"/>
        </authorList>
    </citation>
    <scope>IDENTIFICATION</scope>
</reference>
<keyword evidence="9" id="KW-1185">Reference proteome</keyword>
<dbReference type="InterPro" id="IPR011039">
    <property type="entry name" value="TFIIF_interaction"/>
</dbReference>
<evidence type="ECO:0000313" key="9">
    <source>
        <dbReference type="Proteomes" id="UP000694557"/>
    </source>
</evidence>
<comment type="subcellular location">
    <subcellularLocation>
        <location evidence="1">Nucleus</location>
    </subcellularLocation>
</comment>
<sequence>MSEKTEVDLTGAKQNDGVWLVKVPHQCANLIHGSVVYPQVSFTLNEDLTSLSTFGEKAASVRAPRDHPMTMHSVWGKTVFTESSADKISLEGIMVQRAECRPHVNENYMKLKSETKFNTTKYNEATVLKNPIYSLISLLLSIRPYIFINFSASLNQTLYLH</sequence>
<evidence type="ECO:0000256" key="5">
    <source>
        <dbReference type="ARBA" id="ARBA00023163"/>
    </source>
</evidence>
<evidence type="ECO:0000256" key="7">
    <source>
        <dbReference type="ARBA" id="ARBA00033388"/>
    </source>
</evidence>
<dbReference type="GO" id="GO:0006367">
    <property type="term" value="P:transcription initiation at RNA polymerase II promoter"/>
    <property type="evidence" value="ECO:0007669"/>
    <property type="project" value="InterPro"/>
</dbReference>
<proteinExistence type="predicted"/>
<dbReference type="GO" id="GO:0005674">
    <property type="term" value="C:transcription factor TFIIF complex"/>
    <property type="evidence" value="ECO:0007669"/>
    <property type="project" value="InterPro"/>
</dbReference>
<protein>
    <recommendedName>
        <fullName evidence="2">General transcription factor IIF subunit 2</fullName>
    </recommendedName>
    <alternativeName>
        <fullName evidence="7">Transcription initiation factor IIF subunit beta</fullName>
    </alternativeName>
</protein>
<dbReference type="PANTHER" id="PTHR10445">
    <property type="entry name" value="GENERAL TRANSCRIPTION FACTOR IIF SUBUNIT 2"/>
    <property type="match status" value="1"/>
</dbReference>
<keyword evidence="3" id="KW-0805">Transcription regulation</keyword>
<dbReference type="GeneTree" id="ENSGT01120000275973"/>
<accession>A0A8C7I182</accession>
<dbReference type="AlphaFoldDB" id="A0A8C7I182"/>
<keyword evidence="5" id="KW-0804">Transcription</keyword>
<name>A0A8C7I182_ONCKI</name>
<evidence type="ECO:0000256" key="2">
    <source>
        <dbReference type="ARBA" id="ARBA00020815"/>
    </source>
</evidence>
<evidence type="ECO:0000256" key="4">
    <source>
        <dbReference type="ARBA" id="ARBA00023125"/>
    </source>
</evidence>
<dbReference type="Ensembl" id="ENSOKIT00005068345.1">
    <property type="protein sequence ID" value="ENSOKIP00005064306.1"/>
    <property type="gene ID" value="ENSOKIG00005027573.1"/>
</dbReference>
<dbReference type="SUPFAM" id="SSF50916">
    <property type="entry name" value="Rap30/74 interaction domains"/>
    <property type="match status" value="1"/>
</dbReference>
<evidence type="ECO:0000256" key="1">
    <source>
        <dbReference type="ARBA" id="ARBA00004123"/>
    </source>
</evidence>
<keyword evidence="6" id="KW-0539">Nucleus</keyword>
<evidence type="ECO:0000256" key="6">
    <source>
        <dbReference type="ARBA" id="ARBA00023242"/>
    </source>
</evidence>
<dbReference type="PANTHER" id="PTHR10445:SF0">
    <property type="entry name" value="GENERAL TRANSCRIPTION FACTOR IIF SUBUNIT 2"/>
    <property type="match status" value="1"/>
</dbReference>
<reference evidence="8" key="2">
    <citation type="submission" date="2025-09" db="UniProtKB">
        <authorList>
            <consortium name="Ensembl"/>
        </authorList>
    </citation>
    <scope>IDENTIFICATION</scope>
</reference>